<sequence length="41" mass="4635">MDRRSGVLCHTGGTAYDRESGCWSWTTQKSGRLRLVTYGLE</sequence>
<protein>
    <submittedName>
        <fullName evidence="1">Uncharacterized protein</fullName>
    </submittedName>
</protein>
<proteinExistence type="predicted"/>
<dbReference type="Proteomes" id="UP001387364">
    <property type="component" value="Chromosome"/>
</dbReference>
<evidence type="ECO:0000313" key="2">
    <source>
        <dbReference type="Proteomes" id="UP001387364"/>
    </source>
</evidence>
<organism evidence="1 2">
    <name type="scientific">Bacillus kandeliae</name>
    <dbReference type="NCBI Taxonomy" id="3129297"/>
    <lineage>
        <taxon>Bacteria</taxon>
        <taxon>Bacillati</taxon>
        <taxon>Bacillota</taxon>
        <taxon>Bacilli</taxon>
        <taxon>Bacillales</taxon>
        <taxon>Bacillaceae</taxon>
        <taxon>Bacillus</taxon>
    </lineage>
</organism>
<evidence type="ECO:0000313" key="1">
    <source>
        <dbReference type="EMBL" id="WXB92827.1"/>
    </source>
</evidence>
<dbReference type="RefSeq" id="WP_338751732.1">
    <property type="nucleotide sequence ID" value="NZ_CP147404.1"/>
</dbReference>
<keyword evidence="2" id="KW-1185">Reference proteome</keyword>
<name>A0ABZ2N6A5_9BACI</name>
<dbReference type="EMBL" id="CP147404">
    <property type="protein sequence ID" value="WXB92827.1"/>
    <property type="molecule type" value="Genomic_DNA"/>
</dbReference>
<gene>
    <name evidence="1" type="ORF">WDJ61_16620</name>
</gene>
<accession>A0ABZ2N6A5</accession>
<reference evidence="1 2" key="1">
    <citation type="submission" date="2024-02" db="EMBL/GenBank/DDBJ databases">
        <title>Seven novel Bacillus-like species.</title>
        <authorList>
            <person name="Liu G."/>
        </authorList>
    </citation>
    <scope>NUCLEOTIDE SEQUENCE [LARGE SCALE GENOMIC DNA]</scope>
    <source>
        <strain evidence="1 2">FJAT-52991</strain>
    </source>
</reference>